<feature type="transmembrane region" description="Helical" evidence="8">
    <location>
        <begin position="402"/>
        <end position="423"/>
    </location>
</feature>
<feature type="transmembrane region" description="Helical" evidence="8">
    <location>
        <begin position="12"/>
        <end position="34"/>
    </location>
</feature>
<dbReference type="EMBL" id="JAJKFW010000020">
    <property type="protein sequence ID" value="MCC9642472.1"/>
    <property type="molecule type" value="Genomic_DNA"/>
</dbReference>
<keyword evidence="5 8" id="KW-1133">Transmembrane helix</keyword>
<comment type="subcellular location">
    <subcellularLocation>
        <location evidence="1">Cell membrane</location>
        <topology evidence="1">Multi-pass membrane protein</topology>
    </subcellularLocation>
</comment>
<proteinExistence type="predicted"/>
<evidence type="ECO:0000313" key="10">
    <source>
        <dbReference type="Proteomes" id="UP001430306"/>
    </source>
</evidence>
<keyword evidence="2" id="KW-0813">Transport</keyword>
<comment type="caution">
    <text evidence="9">The sequence shown here is derived from an EMBL/GenBank/DDBJ whole genome shotgun (WGS) entry which is preliminary data.</text>
</comment>
<feature type="transmembrane region" description="Helical" evidence="8">
    <location>
        <begin position="186"/>
        <end position="206"/>
    </location>
</feature>
<feature type="transmembrane region" description="Helical" evidence="8">
    <location>
        <begin position="282"/>
        <end position="299"/>
    </location>
</feature>
<evidence type="ECO:0000256" key="4">
    <source>
        <dbReference type="ARBA" id="ARBA00022692"/>
    </source>
</evidence>
<name>A0ABS8NHS6_9BACT</name>
<evidence type="ECO:0000256" key="8">
    <source>
        <dbReference type="SAM" id="Phobius"/>
    </source>
</evidence>
<reference evidence="9" key="1">
    <citation type="submission" date="2021-11" db="EMBL/GenBank/DDBJ databases">
        <title>Genome sequence.</title>
        <authorList>
            <person name="Sun Q."/>
        </authorList>
    </citation>
    <scope>NUCLEOTIDE SEQUENCE</scope>
    <source>
        <strain evidence="9">JC740</strain>
    </source>
</reference>
<evidence type="ECO:0008006" key="11">
    <source>
        <dbReference type="Google" id="ProtNLM"/>
    </source>
</evidence>
<organism evidence="9 10">
    <name type="scientific">Rhodopirellula halodulae</name>
    <dbReference type="NCBI Taxonomy" id="2894198"/>
    <lineage>
        <taxon>Bacteria</taxon>
        <taxon>Pseudomonadati</taxon>
        <taxon>Planctomycetota</taxon>
        <taxon>Planctomycetia</taxon>
        <taxon>Pirellulales</taxon>
        <taxon>Pirellulaceae</taxon>
        <taxon>Rhodopirellula</taxon>
    </lineage>
</organism>
<sequence length="436" mass="46539">MNNLLSRISPLKLLLLGYASYVLIGWITLSLPFAQEGEGVSALDNLFTATSAVSTTGLATVGTPDSYSFVGELTILIMIQLGGVGYMTIGSFILLAQRRTLPQTNEEIAKIAFTLPEGFGVRELLRNVVLFTLGIEAFGCVALYFAFREAGVEHSVWQAIFHSVSAFCTAGFSLFPNGLESFRANFWVNAIIAALSLCGAIGFLVFSDLARSFTHPESNRTLTTKIILRATLISVLVGWMLLFLTEPSYRSMPAEQRVLASGFQAMSALTTVGFNTTSIGELALGPTFLMLLIMIVGASPSGTGGGLKSTSVSAAIATTMSTLRGRDKVTFWGCEVPAHRLSSAFASLVFYVAIFFLGGFLLLLLQTESPFEDVIFEAASALGTVGLSRGLTGELQPLGKCVVIALMFIGRIGPITFGLALAAGAHEFRERDDLAV</sequence>
<dbReference type="InterPro" id="IPR003445">
    <property type="entry name" value="Cat_transpt"/>
</dbReference>
<feature type="transmembrane region" description="Helical" evidence="8">
    <location>
        <begin position="73"/>
        <end position="95"/>
    </location>
</feature>
<dbReference type="Pfam" id="PF02386">
    <property type="entry name" value="TrkH"/>
    <property type="match status" value="1"/>
</dbReference>
<evidence type="ECO:0000256" key="5">
    <source>
        <dbReference type="ARBA" id="ARBA00022989"/>
    </source>
</evidence>
<feature type="transmembrane region" description="Helical" evidence="8">
    <location>
        <begin position="226"/>
        <end position="245"/>
    </location>
</feature>
<dbReference type="RefSeq" id="WP_230273285.1">
    <property type="nucleotide sequence ID" value="NZ_JAJKFW010000020.1"/>
</dbReference>
<keyword evidence="4 8" id="KW-0812">Transmembrane</keyword>
<evidence type="ECO:0000256" key="2">
    <source>
        <dbReference type="ARBA" id="ARBA00022448"/>
    </source>
</evidence>
<feature type="transmembrane region" description="Helical" evidence="8">
    <location>
        <begin position="257"/>
        <end position="276"/>
    </location>
</feature>
<evidence type="ECO:0000256" key="1">
    <source>
        <dbReference type="ARBA" id="ARBA00004651"/>
    </source>
</evidence>
<evidence type="ECO:0000256" key="6">
    <source>
        <dbReference type="ARBA" id="ARBA00023065"/>
    </source>
</evidence>
<keyword evidence="10" id="KW-1185">Reference proteome</keyword>
<dbReference type="PANTHER" id="PTHR32024">
    <property type="entry name" value="TRK SYSTEM POTASSIUM UPTAKE PROTEIN TRKG-RELATED"/>
    <property type="match status" value="1"/>
</dbReference>
<evidence type="ECO:0000256" key="7">
    <source>
        <dbReference type="ARBA" id="ARBA00023136"/>
    </source>
</evidence>
<gene>
    <name evidence="9" type="ORF">LOC71_09315</name>
</gene>
<dbReference type="PANTHER" id="PTHR32024:SF1">
    <property type="entry name" value="KTR SYSTEM POTASSIUM UPTAKE PROTEIN B"/>
    <property type="match status" value="1"/>
</dbReference>
<protein>
    <recommendedName>
        <fullName evidence="11">Potassium transporter KtrB</fullName>
    </recommendedName>
</protein>
<accession>A0ABS8NHS6</accession>
<feature type="transmembrane region" description="Helical" evidence="8">
    <location>
        <begin position="345"/>
        <end position="365"/>
    </location>
</feature>
<keyword evidence="6" id="KW-0406">Ion transport</keyword>
<keyword evidence="7 8" id="KW-0472">Membrane</keyword>
<keyword evidence="3" id="KW-1003">Cell membrane</keyword>
<evidence type="ECO:0000313" key="9">
    <source>
        <dbReference type="EMBL" id="MCC9642472.1"/>
    </source>
</evidence>
<evidence type="ECO:0000256" key="3">
    <source>
        <dbReference type="ARBA" id="ARBA00022475"/>
    </source>
</evidence>
<feature type="transmembrane region" description="Helical" evidence="8">
    <location>
        <begin position="128"/>
        <end position="147"/>
    </location>
</feature>
<feature type="transmembrane region" description="Helical" evidence="8">
    <location>
        <begin position="159"/>
        <end position="179"/>
    </location>
</feature>
<dbReference type="Proteomes" id="UP001430306">
    <property type="component" value="Unassembled WGS sequence"/>
</dbReference>